<protein>
    <recommendedName>
        <fullName evidence="3">F-box domain-containing protein</fullName>
    </recommendedName>
</protein>
<organism evidence="1 2">
    <name type="scientific">Clohesyomyces aquaticus</name>
    <dbReference type="NCBI Taxonomy" id="1231657"/>
    <lineage>
        <taxon>Eukaryota</taxon>
        <taxon>Fungi</taxon>
        <taxon>Dikarya</taxon>
        <taxon>Ascomycota</taxon>
        <taxon>Pezizomycotina</taxon>
        <taxon>Dothideomycetes</taxon>
        <taxon>Pleosporomycetidae</taxon>
        <taxon>Pleosporales</taxon>
        <taxon>Lindgomycetaceae</taxon>
        <taxon>Clohesyomyces</taxon>
    </lineage>
</organism>
<dbReference type="Proteomes" id="UP000193144">
    <property type="component" value="Unassembled WGS sequence"/>
</dbReference>
<evidence type="ECO:0000313" key="2">
    <source>
        <dbReference type="Proteomes" id="UP000193144"/>
    </source>
</evidence>
<keyword evidence="2" id="KW-1185">Reference proteome</keyword>
<proteinExistence type="predicted"/>
<accession>A0A1Y1ZAX4</accession>
<name>A0A1Y1ZAX4_9PLEO</name>
<dbReference type="EMBL" id="MCFA01000109">
    <property type="protein sequence ID" value="ORY07410.1"/>
    <property type="molecule type" value="Genomic_DNA"/>
</dbReference>
<gene>
    <name evidence="1" type="ORF">BCR34DRAFT_570694</name>
</gene>
<evidence type="ECO:0000313" key="1">
    <source>
        <dbReference type="EMBL" id="ORY07410.1"/>
    </source>
</evidence>
<reference evidence="1 2" key="1">
    <citation type="submission" date="2016-07" db="EMBL/GenBank/DDBJ databases">
        <title>Pervasive Adenine N6-methylation of Active Genes in Fungi.</title>
        <authorList>
            <consortium name="DOE Joint Genome Institute"/>
            <person name="Mondo S.J."/>
            <person name="Dannebaum R.O."/>
            <person name="Kuo R.C."/>
            <person name="Labutti K."/>
            <person name="Haridas S."/>
            <person name="Kuo A."/>
            <person name="Salamov A."/>
            <person name="Ahrendt S.R."/>
            <person name="Lipzen A."/>
            <person name="Sullivan W."/>
            <person name="Andreopoulos W.B."/>
            <person name="Clum A."/>
            <person name="Lindquist E."/>
            <person name="Daum C."/>
            <person name="Ramamoorthy G.K."/>
            <person name="Gryganskyi A."/>
            <person name="Culley D."/>
            <person name="Magnuson J.K."/>
            <person name="James T.Y."/>
            <person name="O'Malley M.A."/>
            <person name="Stajich J.E."/>
            <person name="Spatafora J.W."/>
            <person name="Visel A."/>
            <person name="Grigoriev I.V."/>
        </authorList>
    </citation>
    <scope>NUCLEOTIDE SEQUENCE [LARGE SCALE GENOMIC DNA]</scope>
    <source>
        <strain evidence="1 2">CBS 115471</strain>
    </source>
</reference>
<sequence length="472" mass="53364">MNLHESPIASKGILDMPNEILDDFMENLAFSKDVASASLSCRKVHSVAQRHLYRCIAWDPYLGVFCTALCWDLPAEGCFSGYLPPIDLLLRSFASNADVAHCVQELSFQFPGRPHGEVNNFKVSKGAPNRLIRSDIENIKQSSRLQAVQEKEVHWAALESGSGSEIAHIVVLLCANLRRLRISSFYDYPTINPSFIGSLIEQDPGPLTHVEYLYLQEPISAECASRVFQFPNLEGLEVSIKSTRTFVWPTLPLLCAPLLTKLDLLVEHWEPGLLANILSATPHLQELQYQFAPWLEGEQDREDSSTMSLHMDEVYHALLLVAETLQKLEIHVSVGVTSAIDLTWGDYWGMDHTLGSLASFRALKSMRIPLLGLACGSSPYYSHLQSHLPPNLRSLYLTPDCHSYETCDLDNRDCLRLLKDLLHNWKVRLPELQTVGIPRYYQKDMRELFEQNDHSWDGGLRIVDRLAVWGPV</sequence>
<comment type="caution">
    <text evidence="1">The sequence shown here is derived from an EMBL/GenBank/DDBJ whole genome shotgun (WGS) entry which is preliminary data.</text>
</comment>
<dbReference type="AlphaFoldDB" id="A0A1Y1ZAX4"/>
<evidence type="ECO:0008006" key="3">
    <source>
        <dbReference type="Google" id="ProtNLM"/>
    </source>
</evidence>
<dbReference type="OrthoDB" id="3546605at2759"/>